<evidence type="ECO:0000313" key="2">
    <source>
        <dbReference type="Proteomes" id="UP000185062"/>
    </source>
</evidence>
<dbReference type="InterPro" id="IPR014993">
    <property type="entry name" value="DUF1841"/>
</dbReference>
<sequence length="146" mass="17262">MFKPSREQARQLFFDAWHRYRQREILSGLENIALEVILLHPEYHDILDNADHYRDKDYLPEMGDTNPFLHMSMHVAIKEQLSIDQPIGICQRFESLLKKTGNEHDATHQTMECLAEMIWQAQRNQSTPDAAIYFECLDRQISKTSR</sequence>
<evidence type="ECO:0008006" key="3">
    <source>
        <dbReference type="Google" id="ProtNLM"/>
    </source>
</evidence>
<accession>A0A1N6H481</accession>
<dbReference type="Proteomes" id="UP000185062">
    <property type="component" value="Unassembled WGS sequence"/>
</dbReference>
<protein>
    <recommendedName>
        <fullName evidence="3">DUF1841 domain-containing protein</fullName>
    </recommendedName>
</protein>
<gene>
    <name evidence="1" type="ORF">SAMN02743940_1011</name>
</gene>
<proteinExistence type="predicted"/>
<dbReference type="eggNOG" id="ENOG50315C6">
    <property type="taxonomic scope" value="Bacteria"/>
</dbReference>
<dbReference type="Pfam" id="PF08897">
    <property type="entry name" value="DUF1841"/>
    <property type="match status" value="1"/>
</dbReference>
<organism evidence="1 2">
    <name type="scientific">Nitrosomonas cryotolerans ATCC 49181</name>
    <dbReference type="NCBI Taxonomy" id="1131553"/>
    <lineage>
        <taxon>Bacteria</taxon>
        <taxon>Pseudomonadati</taxon>
        <taxon>Pseudomonadota</taxon>
        <taxon>Betaproteobacteria</taxon>
        <taxon>Nitrosomonadales</taxon>
        <taxon>Nitrosomonadaceae</taxon>
        <taxon>Nitrosomonas</taxon>
    </lineage>
</organism>
<dbReference type="AlphaFoldDB" id="A0A1N6H481"/>
<dbReference type="RefSeq" id="WP_028461418.1">
    <property type="nucleotide sequence ID" value="NZ_FSRO01000001.1"/>
</dbReference>
<reference evidence="1 2" key="1">
    <citation type="submission" date="2016-12" db="EMBL/GenBank/DDBJ databases">
        <authorList>
            <person name="Song W.-J."/>
            <person name="Kurnit D.M."/>
        </authorList>
    </citation>
    <scope>NUCLEOTIDE SEQUENCE [LARGE SCALE GENOMIC DNA]</scope>
    <source>
        <strain evidence="1 2">ATCC 49181</strain>
    </source>
</reference>
<keyword evidence="2" id="KW-1185">Reference proteome</keyword>
<dbReference type="STRING" id="44575.SAMN05216419_101529"/>
<name>A0A1N6H481_9PROT</name>
<dbReference type="EMBL" id="FSRO01000001">
    <property type="protein sequence ID" value="SIO14569.1"/>
    <property type="molecule type" value="Genomic_DNA"/>
</dbReference>
<evidence type="ECO:0000313" key="1">
    <source>
        <dbReference type="EMBL" id="SIO14569.1"/>
    </source>
</evidence>